<sequence length="249" mass="28474">MVSSNLDTCIEKMESIIKMWKIRSLSVIGKIVIVKSHTISKLIYVISSTHVPKSYVIKIQRDINSFLWNGGTPKVKSEVIQKSPSEGGLKAPNFELQLLSFRIMWDEKTKEQGQGVESRFAEMTDHEIDILIKETENKNTMKATKWAVNVYEDWKNSKIGSGFIIPDLKDLSVQDINSILGIFVVKVRKKNGEKYPAKTLYLLVTGLLRGMRSQGVSNRNFLNESDDRFLRFRQIIDSQMKKKTIIGKC</sequence>
<reference evidence="1 2" key="1">
    <citation type="submission" date="2020-06" db="EMBL/GenBank/DDBJ databases">
        <authorList>
            <person name="Li R."/>
            <person name="Bekaert M."/>
        </authorList>
    </citation>
    <scope>NUCLEOTIDE SEQUENCE [LARGE SCALE GENOMIC DNA]</scope>
    <source>
        <strain evidence="2">wild</strain>
    </source>
</reference>
<gene>
    <name evidence="1" type="ORF">MCOR_17732</name>
</gene>
<protein>
    <submittedName>
        <fullName evidence="1">Uncharacterized protein</fullName>
    </submittedName>
</protein>
<name>A0A6J8BEP3_MYTCO</name>
<dbReference type="PANTHER" id="PTHR21446:SF12">
    <property type="entry name" value="POTASSIUM CHANNEL TETRAMERIZATION DOMAIN CONTAINING 1"/>
    <property type="match status" value="1"/>
</dbReference>
<keyword evidence="2" id="KW-1185">Reference proteome</keyword>
<dbReference type="Proteomes" id="UP000507470">
    <property type="component" value="Unassembled WGS sequence"/>
</dbReference>
<dbReference type="PANTHER" id="PTHR21446">
    <property type="entry name" value="DUF3504 DOMAIN-CONTAINING PROTEIN"/>
    <property type="match status" value="1"/>
</dbReference>
<dbReference type="OrthoDB" id="2335491at2759"/>
<dbReference type="InterPro" id="IPR052787">
    <property type="entry name" value="MAVS"/>
</dbReference>
<evidence type="ECO:0000313" key="2">
    <source>
        <dbReference type="Proteomes" id="UP000507470"/>
    </source>
</evidence>
<proteinExistence type="predicted"/>
<organism evidence="1 2">
    <name type="scientific">Mytilus coruscus</name>
    <name type="common">Sea mussel</name>
    <dbReference type="NCBI Taxonomy" id="42192"/>
    <lineage>
        <taxon>Eukaryota</taxon>
        <taxon>Metazoa</taxon>
        <taxon>Spiralia</taxon>
        <taxon>Lophotrochozoa</taxon>
        <taxon>Mollusca</taxon>
        <taxon>Bivalvia</taxon>
        <taxon>Autobranchia</taxon>
        <taxon>Pteriomorphia</taxon>
        <taxon>Mytilida</taxon>
        <taxon>Mytiloidea</taxon>
        <taxon>Mytilidae</taxon>
        <taxon>Mytilinae</taxon>
        <taxon>Mytilus</taxon>
    </lineage>
</organism>
<evidence type="ECO:0000313" key="1">
    <source>
        <dbReference type="EMBL" id="CAC5381871.1"/>
    </source>
</evidence>
<dbReference type="EMBL" id="CACVKT020003131">
    <property type="protein sequence ID" value="CAC5381871.1"/>
    <property type="molecule type" value="Genomic_DNA"/>
</dbReference>
<dbReference type="AlphaFoldDB" id="A0A6J8BEP3"/>
<accession>A0A6J8BEP3</accession>